<dbReference type="PROSITE" id="PS50203">
    <property type="entry name" value="CALPAIN_CAT"/>
    <property type="match status" value="1"/>
</dbReference>
<dbReference type="InterPro" id="IPR011992">
    <property type="entry name" value="EF-hand-dom_pair"/>
</dbReference>
<evidence type="ECO:0000256" key="1">
    <source>
        <dbReference type="ARBA" id="ARBA00007623"/>
    </source>
</evidence>
<dbReference type="InterPro" id="IPR036213">
    <property type="entry name" value="Calpain_III_sf"/>
</dbReference>
<keyword evidence="9" id="KW-1185">Reference proteome</keyword>
<evidence type="ECO:0000256" key="6">
    <source>
        <dbReference type="PROSITE-ProRule" id="PRU00239"/>
    </source>
</evidence>
<evidence type="ECO:0000256" key="2">
    <source>
        <dbReference type="ARBA" id="ARBA00022670"/>
    </source>
</evidence>
<feature type="region of interest" description="Disordered" evidence="7">
    <location>
        <begin position="1011"/>
        <end position="1059"/>
    </location>
</feature>
<feature type="compositionally biased region" description="Low complexity" evidence="7">
    <location>
        <begin position="1042"/>
        <end position="1059"/>
    </location>
</feature>
<dbReference type="Gene3D" id="2.60.120.380">
    <property type="match status" value="1"/>
</dbReference>
<keyword evidence="2 6" id="KW-0645">Protease</keyword>
<organism evidence="9 10">
    <name type="scientific">Macrostomum lignano</name>
    <dbReference type="NCBI Taxonomy" id="282301"/>
    <lineage>
        <taxon>Eukaryota</taxon>
        <taxon>Metazoa</taxon>
        <taxon>Spiralia</taxon>
        <taxon>Lophotrochozoa</taxon>
        <taxon>Platyhelminthes</taxon>
        <taxon>Rhabditophora</taxon>
        <taxon>Macrostomorpha</taxon>
        <taxon>Macrostomida</taxon>
        <taxon>Macrostomidae</taxon>
        <taxon>Macrostomum</taxon>
    </lineage>
</organism>
<dbReference type="PRINTS" id="PR00704">
    <property type="entry name" value="CALPAIN"/>
</dbReference>
<evidence type="ECO:0000256" key="4">
    <source>
        <dbReference type="ARBA" id="ARBA00022807"/>
    </source>
</evidence>
<dbReference type="GO" id="GO:0006508">
    <property type="term" value="P:proteolysis"/>
    <property type="evidence" value="ECO:0007669"/>
    <property type="project" value="UniProtKB-KW"/>
</dbReference>
<keyword evidence="3 6" id="KW-0378">Hydrolase</keyword>
<dbReference type="InterPro" id="IPR022682">
    <property type="entry name" value="Calpain_domain_III"/>
</dbReference>
<dbReference type="SUPFAM" id="SSF54001">
    <property type="entry name" value="Cysteine proteinases"/>
    <property type="match status" value="1"/>
</dbReference>
<evidence type="ECO:0000256" key="5">
    <source>
        <dbReference type="PIRSR" id="PIRSR622684-1"/>
    </source>
</evidence>
<evidence type="ECO:0000313" key="9">
    <source>
        <dbReference type="Proteomes" id="UP000095280"/>
    </source>
</evidence>
<keyword evidence="4 6" id="KW-0788">Thiol protease</keyword>
<dbReference type="GO" id="GO:0004198">
    <property type="term" value="F:calcium-dependent cysteine-type endopeptidase activity"/>
    <property type="evidence" value="ECO:0007669"/>
    <property type="project" value="InterPro"/>
</dbReference>
<name>A0A1I8JFH8_9PLAT</name>
<evidence type="ECO:0000259" key="8">
    <source>
        <dbReference type="PROSITE" id="PS50203"/>
    </source>
</evidence>
<dbReference type="InterPro" id="IPR001300">
    <property type="entry name" value="Peptidase_C2_calpain_cat"/>
</dbReference>
<dbReference type="Gene3D" id="1.10.238.10">
    <property type="entry name" value="EF-hand"/>
    <property type="match status" value="1"/>
</dbReference>
<dbReference type="SUPFAM" id="SSF47473">
    <property type="entry name" value="EF-hand"/>
    <property type="match status" value="1"/>
</dbReference>
<feature type="domain" description="Calpain catalytic" evidence="8">
    <location>
        <begin position="1133"/>
        <end position="1463"/>
    </location>
</feature>
<dbReference type="InterPro" id="IPR038765">
    <property type="entry name" value="Papain-like_cys_pep_sf"/>
</dbReference>
<dbReference type="PANTHER" id="PTHR10183">
    <property type="entry name" value="CALPAIN"/>
    <property type="match status" value="1"/>
</dbReference>
<dbReference type="SMART" id="SM00720">
    <property type="entry name" value="calpain_III"/>
    <property type="match status" value="1"/>
</dbReference>
<dbReference type="Pfam" id="PF00648">
    <property type="entry name" value="Peptidase_C2"/>
    <property type="match status" value="1"/>
</dbReference>
<dbReference type="InterPro" id="IPR022683">
    <property type="entry name" value="Calpain_III"/>
</dbReference>
<feature type="active site" evidence="5 6">
    <location>
        <position position="1374"/>
    </location>
</feature>
<dbReference type="GO" id="GO:0005737">
    <property type="term" value="C:cytoplasm"/>
    <property type="evidence" value="ECO:0007669"/>
    <property type="project" value="TreeGrafter"/>
</dbReference>
<dbReference type="PROSITE" id="PS00139">
    <property type="entry name" value="THIOL_PROTEASE_CYS"/>
    <property type="match status" value="1"/>
</dbReference>
<proteinExistence type="inferred from homology"/>
<evidence type="ECO:0000313" key="10">
    <source>
        <dbReference type="WBParaSite" id="maker-uti_cns_0047778-snap-gene-0.19-mRNA-1"/>
    </source>
</evidence>
<dbReference type="InterPro" id="IPR033883">
    <property type="entry name" value="C2_III"/>
</dbReference>
<feature type="active site" evidence="5 6">
    <location>
        <position position="1207"/>
    </location>
</feature>
<accession>A0A1I8JFH8</accession>
<protein>
    <submittedName>
        <fullName evidence="10">Calpain catalytic domain-containing protein</fullName>
    </submittedName>
</protein>
<dbReference type="CDD" id="cd00214">
    <property type="entry name" value="Calpain_III"/>
    <property type="match status" value="1"/>
</dbReference>
<dbReference type="InterPro" id="IPR022684">
    <property type="entry name" value="Calpain_cysteine_protease"/>
</dbReference>
<dbReference type="FunFam" id="3.90.70.10:FF:000114">
    <property type="entry name" value="Calpain a"/>
    <property type="match status" value="1"/>
</dbReference>
<dbReference type="SMART" id="SM00230">
    <property type="entry name" value="CysPc"/>
    <property type="match status" value="1"/>
</dbReference>
<dbReference type="WBParaSite" id="maker-uti_cns_0047778-snap-gene-0.19-mRNA-1">
    <property type="protein sequence ID" value="maker-uti_cns_0047778-snap-gene-0.19-mRNA-1"/>
    <property type="gene ID" value="maker-uti_cns_0047778-snap-gene-0.19"/>
</dbReference>
<dbReference type="CDD" id="cd00044">
    <property type="entry name" value="CysPc"/>
    <property type="match status" value="1"/>
</dbReference>
<dbReference type="Gene3D" id="3.90.70.10">
    <property type="entry name" value="Cysteine proteinases"/>
    <property type="match status" value="1"/>
</dbReference>
<dbReference type="Pfam" id="PF01067">
    <property type="entry name" value="Calpain_III"/>
    <property type="match status" value="1"/>
</dbReference>
<comment type="similarity">
    <text evidence="1">Belongs to the peptidase C2 family.</text>
</comment>
<feature type="active site" evidence="5 6">
    <location>
        <position position="1403"/>
    </location>
</feature>
<feature type="region of interest" description="Disordered" evidence="7">
    <location>
        <begin position="660"/>
        <end position="686"/>
    </location>
</feature>
<evidence type="ECO:0000256" key="7">
    <source>
        <dbReference type="SAM" id="MobiDB-lite"/>
    </source>
</evidence>
<dbReference type="SUPFAM" id="SSF49758">
    <property type="entry name" value="Calpain large subunit, middle domain (domain III)"/>
    <property type="match status" value="1"/>
</dbReference>
<reference evidence="10" key="1">
    <citation type="submission" date="2016-11" db="UniProtKB">
        <authorList>
            <consortium name="WormBaseParasite"/>
        </authorList>
    </citation>
    <scope>IDENTIFICATION</scope>
</reference>
<evidence type="ECO:0000256" key="3">
    <source>
        <dbReference type="ARBA" id="ARBA00022801"/>
    </source>
</evidence>
<sequence>TLGFELARCLDVSGPGLVEARPRARAHRHAVEGVVVAEVVVPVGLAVHRVGDAERDSIPGPQPVRQAQREGELVAAAVAGDVVGADLEAVAPVVQAGFDSDSLLEAQVGHADETADLPGEGSGRLAALHHLLGGDSRVEVRRRARLGERRRQVEMNRCVRRRLLLLQVSEAQKIVAFLRLFLVVGRGQHEVTGRLRGNFRRRFEVEHVADQGEVEAHRVGEADGLLGDCVRAGVFLLAGQLEAGSALVGGPRVLVQLAVAAAAAAVEAVAAVRRVVLRRFGGAASGFNWGPTGAVGCCNLSCFLILRAQLYLRVLQPASLQGPQRQGEAVHPLQAALEVRLGLVLRCDVGFRRCAACRSFQRHCSHSRRRGVLPSQAIVIFGRLHPAAVTHLMEKGAEQLHRPISGYWRPSSEQDRLLILLLLLLLLLTGLHDPHGLRVHGDGPQHGGRVPLIRAAALLRALANVNLVPLDQVVAGPESHQVSIVSRGRDAHGAGAAHVRVAQLVDGRLVPWNWEQSSSAVSSDEDTHEDQPQRPQVYMLDDLKVEVELCRMRDGLIHSGTSWDVAAAANFVFGVGAEQAGVVPLLHHHESDAGLVVQLQTGARLAEGAQLNCSSSSLVMPHSSTIRSSLWAWTRTVAAYRLGWASMLATTAAMDGLERSPAGGWVTSPPMKMTGSRKTPGRTAGTRMELMPPSLTFIFRQRLLSVCGEVFTTFLACTHWVARPNRMSPTRFTSAYTWGMGEGWRLAWQHNHNKLQALKGVFQVAEHRLHLVLAVGVLAEAGLAGDGHAGILADPLQLLGELPQRVLAHNTLSGEAGDGPHFDLDAGEELLAAHVPDPLLRQRLRAAAPAVLNARRRQHPAAHLRHARWLSWLKLAFRTKLLISRSRSGADLAVALIMVDVCESVSFLMQRWPLTMLQTSRGSRILYRSAKYFTTVQSRVWPFSICSGKLWALADLLWLGRTLWWKPNQTSRPLPSGWSVESSSGCWKKDRPTGVYCMLGRWRMITSSAFTASPGMPRRRPSRASSRANRDTSPRLTRNTRSLLPSPGSVTSSSRRSLPNGRGSLRRFFRPSKTGLWLKKKLWWCMEFTMVLTISLLTRRGHLSGTIDTSWADKMADSKYRSIVESCLRQRILYEDPEFPATNSSLFFSQRPPYPISWMRPHDIAKQYGQEALFADDGYSRFDLNQSLGSPAAVRIELTPQGELGDCWVVAALASLADHEEALQRVVPPGQTMDPRQGYCGVFRFRFFRFGRWVEVLVDDRLPTRQGELVYIHSASQREFWSALVEKAYAKLFGCYESLSGGLIGDALDDFTGGMSESFNLNRVKPESLRGVPRYLFQAFDRNSLVGAGILDNKGPGTVTLTGRILPNGLVAGHAYTINDIRQLRLTDQSNRNILTTLVRVRNPWGDKVEWNGPWSDRSPEWSQLGSGARQALGLVARDDGEFWMRWEDFVANFDTLDMCHAPPEAGGDSAKRWAVQAMTGVWKPGQTAGGRPAYRDTHWMNPQFHVRLVDSDDDDDNLATCIIGLQQRDNRGVRRQSDYLQIGFVVYHLPTPQLVGRQLPRDFFNRNAFVAACDYFINSRANVKRFNLQPGNYVIVPCTFDAHQHGEFLLRVYTEREAAAPAVPLTPASGGGGGGEPLSPMTPKERRRGGSAESSALEALKRLAYDEARFRQVFAQQSGSDMALDPWELQQHLPQMLASIGRLELSIDACKQLVGVTDVDSSGKLSFAQFNYLWSLLIMSLRRRYEDRNGRLDLSGFLRAMAAVVSAFRLFQNASRGQAYAKMTMEEICHRIHN</sequence>
<dbReference type="PANTHER" id="PTHR10183:SF433">
    <property type="entry name" value="CALPAIN-A-RELATED"/>
    <property type="match status" value="1"/>
</dbReference>
<dbReference type="Proteomes" id="UP000095280">
    <property type="component" value="Unplaced"/>
</dbReference>
<dbReference type="InterPro" id="IPR000169">
    <property type="entry name" value="Pept_cys_AS"/>
</dbReference>
<feature type="region of interest" description="Disordered" evidence="7">
    <location>
        <begin position="1624"/>
        <end position="1655"/>
    </location>
</feature>